<feature type="region of interest" description="Disordered" evidence="1">
    <location>
        <begin position="23"/>
        <end position="52"/>
    </location>
</feature>
<evidence type="ECO:0000256" key="1">
    <source>
        <dbReference type="SAM" id="MobiDB-lite"/>
    </source>
</evidence>
<feature type="compositionally biased region" description="Pro residues" evidence="1">
    <location>
        <begin position="23"/>
        <end position="34"/>
    </location>
</feature>
<proteinExistence type="predicted"/>
<sequence>MRSILRSMFTAAMGLSLAACAAAPPPATRAPGPPGDGRAAPAPPPPPLPEEQAFAVHGPLKDEWLPMLKPAPFDPKSALVPSSPIGVPAPPAACDAFARRAAAPAPACGDAQGALAALDAALAEGDPARRDARLAGLEACAGLEAGLARALRVELAPAACGDALTAPLLEAPPAGLRGDLYQVLLGQTLAARLARTAIEPPTLRPPYDVQRVVAFTKGPLFAWVTEQARAIEDLGRLGVALPFYAKGIVAVEAGRADMRLVEAVRSAPLPDAMRKDAELGNVYYGELDQLLEPWKQRGRDAALVGLRELSSVGVLRDARVEGARAMLSRLYGGRRVDALDALALPELPPAAPSSLEERLAGALPTYYAGRLLPPEAAARPGTLRMFLERGVPLPHRAALRAAELSPEARLLYARARLELGRLYWRAVDFDQATALLTAWPEGAARPAEATMLLALALGLRNGPEDAALMMRRAPLAGLGLGELAALDWVARAKPASPYAGLAAYDAALIKQIAAPQGADAGYWSDVAARFREAQALLSGPLARAAEERARAADEIARAAAR</sequence>
<evidence type="ECO:0000313" key="4">
    <source>
        <dbReference type="Proteomes" id="UP000295781"/>
    </source>
</evidence>
<organism evidence="3 4">
    <name type="scientific">Sorangium cellulosum</name>
    <name type="common">Polyangium cellulosum</name>
    <dbReference type="NCBI Taxonomy" id="56"/>
    <lineage>
        <taxon>Bacteria</taxon>
        <taxon>Pseudomonadati</taxon>
        <taxon>Myxococcota</taxon>
        <taxon>Polyangia</taxon>
        <taxon>Polyangiales</taxon>
        <taxon>Polyangiaceae</taxon>
        <taxon>Sorangium</taxon>
    </lineage>
</organism>
<dbReference type="RefSeq" id="WP_129346215.1">
    <property type="nucleotide sequence ID" value="NZ_CP012670.1"/>
</dbReference>
<evidence type="ECO:0000313" key="3">
    <source>
        <dbReference type="EMBL" id="AUX20806.1"/>
    </source>
</evidence>
<dbReference type="PROSITE" id="PS51257">
    <property type="entry name" value="PROKAR_LIPOPROTEIN"/>
    <property type="match status" value="1"/>
</dbReference>
<feature type="signal peptide" evidence="2">
    <location>
        <begin position="1"/>
        <end position="21"/>
    </location>
</feature>
<dbReference type="OrthoDB" id="5486876at2"/>
<gene>
    <name evidence="3" type="ORF">SOCEGT47_012800</name>
</gene>
<accession>A0A4P2PWD3</accession>
<dbReference type="EMBL" id="CP012670">
    <property type="protein sequence ID" value="AUX20806.1"/>
    <property type="molecule type" value="Genomic_DNA"/>
</dbReference>
<evidence type="ECO:0008006" key="5">
    <source>
        <dbReference type="Google" id="ProtNLM"/>
    </source>
</evidence>
<name>A0A4P2PWD3_SORCE</name>
<evidence type="ECO:0000256" key="2">
    <source>
        <dbReference type="SAM" id="SignalP"/>
    </source>
</evidence>
<keyword evidence="2" id="KW-0732">Signal</keyword>
<dbReference type="AlphaFoldDB" id="A0A4P2PWD3"/>
<protein>
    <recommendedName>
        <fullName evidence="5">Secreted protein</fullName>
    </recommendedName>
</protein>
<feature type="chain" id="PRO_5020442497" description="Secreted protein" evidence="2">
    <location>
        <begin position="22"/>
        <end position="561"/>
    </location>
</feature>
<reference evidence="3 4" key="1">
    <citation type="submission" date="2015-09" db="EMBL/GenBank/DDBJ databases">
        <title>Sorangium comparison.</title>
        <authorList>
            <person name="Zaburannyi N."/>
            <person name="Bunk B."/>
            <person name="Overmann J."/>
            <person name="Mueller R."/>
        </authorList>
    </citation>
    <scope>NUCLEOTIDE SEQUENCE [LARGE SCALE GENOMIC DNA]</scope>
    <source>
        <strain evidence="3 4">So ceGT47</strain>
    </source>
</reference>
<dbReference type="Proteomes" id="UP000295781">
    <property type="component" value="Chromosome"/>
</dbReference>